<dbReference type="RefSeq" id="WP_157016107.1">
    <property type="nucleotide sequence ID" value="NZ_JXDG01000126.1"/>
</dbReference>
<dbReference type="OrthoDB" id="6989771at2"/>
<gene>
    <name evidence="1" type="ORF">UCMB321_5829</name>
</gene>
<proteinExistence type="predicted"/>
<dbReference type="AlphaFoldDB" id="A0A0C2E404"/>
<keyword evidence="2" id="KW-1185">Reference proteome</keyword>
<comment type="caution">
    <text evidence="1">The sequence shown here is derived from an EMBL/GenBank/DDBJ whole genome shotgun (WGS) entry which is preliminary data.</text>
</comment>
<organism evidence="1 2">
    <name type="scientific">Pseudomonas batumici</name>
    <dbReference type="NCBI Taxonomy" id="226910"/>
    <lineage>
        <taxon>Bacteria</taxon>
        <taxon>Pseudomonadati</taxon>
        <taxon>Pseudomonadota</taxon>
        <taxon>Gammaproteobacteria</taxon>
        <taxon>Pseudomonadales</taxon>
        <taxon>Pseudomonadaceae</taxon>
        <taxon>Pseudomonas</taxon>
    </lineage>
</organism>
<evidence type="ECO:0000313" key="2">
    <source>
        <dbReference type="Proteomes" id="UP000031535"/>
    </source>
</evidence>
<accession>A0A0C2E404</accession>
<dbReference type="PATRIC" id="fig|226910.6.peg.5815"/>
<sequence length="118" mass="13053">MDDAWGARQTTMGRSGCDEQQWLQVSLAKAQLLSVRFAQDIYTRAVSGTHWISTDGVDFSIGPGERVKLSAGLALIDGEGTLQLAPADALSERHLDLRSWRLANLFKRRTLALQIKLN</sequence>
<protein>
    <submittedName>
        <fullName evidence="1">Uncharacterized protein</fullName>
    </submittedName>
</protein>
<dbReference type="STRING" id="226910.UCMB321_5829"/>
<evidence type="ECO:0000313" key="1">
    <source>
        <dbReference type="EMBL" id="KIH80484.1"/>
    </source>
</evidence>
<dbReference type="EMBL" id="JXDG01000126">
    <property type="protein sequence ID" value="KIH80484.1"/>
    <property type="molecule type" value="Genomic_DNA"/>
</dbReference>
<reference evidence="1 2" key="1">
    <citation type="submission" date="2015-01" db="EMBL/GenBank/DDBJ databases">
        <title>Complete genome of Pseudomonas batumici UCM B-321 producer of the batumin antibiotic with strong antistaphilococcal and potential anticancer activity.</title>
        <authorList>
            <person name="Klochko V.V."/>
            <person name="Zelena L.B."/>
            <person name="Elena K.A."/>
            <person name="Reva O.N."/>
        </authorList>
    </citation>
    <scope>NUCLEOTIDE SEQUENCE [LARGE SCALE GENOMIC DNA]</scope>
    <source>
        <strain evidence="1 2">UCM B-321</strain>
    </source>
</reference>
<name>A0A0C2E404_9PSED</name>
<dbReference type="Proteomes" id="UP000031535">
    <property type="component" value="Unassembled WGS sequence"/>
</dbReference>